<feature type="region of interest" description="Disordered" evidence="1">
    <location>
        <begin position="283"/>
        <end position="329"/>
    </location>
</feature>
<evidence type="ECO:0000313" key="3">
    <source>
        <dbReference type="Proteomes" id="UP000282043"/>
    </source>
</evidence>
<proteinExistence type="predicted"/>
<dbReference type="Proteomes" id="UP000282043">
    <property type="component" value="Segment"/>
</dbReference>
<organism evidence="2 3">
    <name type="scientific">Hudisavirus sp</name>
    <dbReference type="NCBI Taxonomy" id="2021738"/>
    <lineage>
        <taxon>Viruses</taxon>
    </lineage>
</organism>
<evidence type="ECO:0000256" key="1">
    <source>
        <dbReference type="SAM" id="MobiDB-lite"/>
    </source>
</evidence>
<name>A0A223Q5U7_9VIRU</name>
<reference evidence="2 3" key="1">
    <citation type="journal article" date="2017" name="Genome Announc.">
        <title>Small Circular Rep-Encoding Single-Stranded DNA Genomes in Peruvian Diarrhea Virome.</title>
        <authorList>
            <person name="Altan E."/>
            <person name="Del Valle Mendoza J."/>
            <person name="Deng X."/>
            <person name="Phan T.G."/>
            <person name="Sadeghi M."/>
            <person name="Delwart E.L."/>
        </authorList>
    </citation>
    <scope>NUCLEOTIDE SEQUENCE [LARGE SCALE GENOMIC DNA]</scope>
    <source>
        <strain evidence="2">P18</strain>
    </source>
</reference>
<accession>A0A223Q5U7</accession>
<dbReference type="EMBL" id="MF351513">
    <property type="protein sequence ID" value="ASU55894.1"/>
    <property type="molecule type" value="Genomic_DNA"/>
</dbReference>
<evidence type="ECO:0000313" key="2">
    <source>
        <dbReference type="EMBL" id="ASU55894.1"/>
    </source>
</evidence>
<protein>
    <submittedName>
        <fullName evidence="2">Putative capsid protein</fullName>
    </submittedName>
</protein>
<sequence length="329" mass="35907">MPTYVYKYRRRYGRRYSRYRRYGAYSRYRRRRSGTSSTASSRGRIRVRVPVQQLVTLTVPANTIDSNVLTSSPFYHSTTGAPLAVCGAVSQNLYLAYTNLYDQVKCDGVVSNLSVVTPIGGTGATAALQVVMAYDRAGTREELLNSDASQPGLSVGRLFNFSSAVSRSAINNSVAKMSRSCWASDIQERTQFHDSTVFVSAASNQDRDYAASASKVSYFAPMVMVGVRLAAAAPTSATTVQVLLEQVYYFTFRQPKYGGDPSASANTKMATIPITMDTRTDMRDIDDGALADDGGLDDEDATAAAPVPSAPRRDMSIYWKDAQSTPLPQ</sequence>
<feature type="compositionally biased region" description="Acidic residues" evidence="1">
    <location>
        <begin position="287"/>
        <end position="301"/>
    </location>
</feature>
<keyword evidence="3" id="KW-1185">Reference proteome</keyword>